<dbReference type="Proteomes" id="UP000274358">
    <property type="component" value="Unassembled WGS sequence"/>
</dbReference>
<proteinExistence type="predicted"/>
<dbReference type="OrthoDB" id="118586at2"/>
<organism evidence="1 2">
    <name type="scientific">Dyella choica</name>
    <dbReference type="NCBI Taxonomy" id="1927959"/>
    <lineage>
        <taxon>Bacteria</taxon>
        <taxon>Pseudomonadati</taxon>
        <taxon>Pseudomonadota</taxon>
        <taxon>Gammaproteobacteria</taxon>
        <taxon>Lysobacterales</taxon>
        <taxon>Rhodanobacteraceae</taxon>
        <taxon>Dyella</taxon>
    </lineage>
</organism>
<keyword evidence="2" id="KW-1185">Reference proteome</keyword>
<gene>
    <name evidence="1" type="ORF">EKH80_11885</name>
</gene>
<dbReference type="AlphaFoldDB" id="A0A432M699"/>
<accession>A0A432M699</accession>
<dbReference type="RefSeq" id="WP_126684969.1">
    <property type="nucleotide sequence ID" value="NZ_RYYV01000007.1"/>
</dbReference>
<comment type="caution">
    <text evidence="1">The sequence shown here is derived from an EMBL/GenBank/DDBJ whole genome shotgun (WGS) entry which is preliminary data.</text>
</comment>
<evidence type="ECO:0000313" key="1">
    <source>
        <dbReference type="EMBL" id="RUL75411.1"/>
    </source>
</evidence>
<reference evidence="1 2" key="1">
    <citation type="submission" date="2018-12" db="EMBL/GenBank/DDBJ databases">
        <title>Dyella dinghuensis sp. nov. DHOA06 and Dyella choica sp. nov. 4M-K27, isolated from forest soil.</title>
        <authorList>
            <person name="Qiu L.-H."/>
            <person name="Gao Z.-H."/>
        </authorList>
    </citation>
    <scope>NUCLEOTIDE SEQUENCE [LARGE SCALE GENOMIC DNA]</scope>
    <source>
        <strain evidence="1 2">4M-K27</strain>
    </source>
</reference>
<dbReference type="EMBL" id="RYYV01000007">
    <property type="protein sequence ID" value="RUL75411.1"/>
    <property type="molecule type" value="Genomic_DNA"/>
</dbReference>
<name>A0A432M699_9GAMM</name>
<sequence length="183" mass="20101">MSADFYNAGPLRQVAINLFHGWGYNFYRKENQLRADDLLVRSKAAWLLGRARAGVEAAESAYRRTELPPPTREHPFPSPQAVAGAQSLERLAQAIGTLKGRIEALPVPENDRMTQRYRTEAATLVALISRDEQLIGQAELLRSLTEDADSTALLAALPDLERGLAAIQASLHDREAVLTSLIG</sequence>
<evidence type="ECO:0000313" key="2">
    <source>
        <dbReference type="Proteomes" id="UP000274358"/>
    </source>
</evidence>
<protein>
    <submittedName>
        <fullName evidence="1">Uncharacterized protein</fullName>
    </submittedName>
</protein>